<sequence length="387" mass="42837">MLSGITILDFTMNMPGPYCSMRLADLGATVIKVETLPLGDPQRAQPPLINGTGAGFLALNRNKKSIALNLRAKEGKELAFGLARQADVVLESYRPGVMKLLGLDYHAIRRVNPAIVYGSITGYGQRGPLSQAGVHDLNVQAQSGMLANDPEHHRPLLPRVPVSDYATGIYAAEQVCAALVQKERQGIGAFLDIAAIDVMASWMGQHAMLIAEGRGREAEKLGQKQLMYGMYETADARFVAFAAVEEKFWVNFCHAVGREDWEALSHLDAWSVAELQEEVRSLFLTRTQSEWHELGLEVDCCLTAVEEMDTLLDNPFWHGRELLSAQEKGEWANILQVRTTMHETNEHFSPPPTLGANTFDILRERLHMTDRQLRAYEAVGLIGGALD</sequence>
<dbReference type="OrthoDB" id="9797653at2"/>
<dbReference type="RefSeq" id="WP_122917050.1">
    <property type="nucleotide sequence ID" value="NZ_RHHQ01000006.1"/>
</dbReference>
<keyword evidence="1" id="KW-0808">Transferase</keyword>
<dbReference type="AlphaFoldDB" id="A0A3M8DSR5"/>
<dbReference type="Gene3D" id="3.40.50.10540">
    <property type="entry name" value="Crotonobetainyl-coa:carnitine coa-transferase, domain 1"/>
    <property type="match status" value="1"/>
</dbReference>
<dbReference type="Pfam" id="PF02515">
    <property type="entry name" value="CoA_transf_3"/>
    <property type="match status" value="1"/>
</dbReference>
<reference evidence="1 2" key="1">
    <citation type="submission" date="2018-10" db="EMBL/GenBank/DDBJ databases">
        <title>Phylogenomics of Brevibacillus.</title>
        <authorList>
            <person name="Dunlap C."/>
        </authorList>
    </citation>
    <scope>NUCLEOTIDE SEQUENCE [LARGE SCALE GENOMIC DNA]</scope>
    <source>
        <strain evidence="1 2">JCM 15716</strain>
    </source>
</reference>
<dbReference type="InterPro" id="IPR044855">
    <property type="entry name" value="CoA-Trfase_III_dom3_sf"/>
</dbReference>
<evidence type="ECO:0000313" key="2">
    <source>
        <dbReference type="Proteomes" id="UP000271031"/>
    </source>
</evidence>
<dbReference type="GO" id="GO:0016740">
    <property type="term" value="F:transferase activity"/>
    <property type="evidence" value="ECO:0007669"/>
    <property type="project" value="UniProtKB-KW"/>
</dbReference>
<accession>A0A3M8DSR5</accession>
<keyword evidence="2" id="KW-1185">Reference proteome</keyword>
<dbReference type="PANTHER" id="PTHR48228">
    <property type="entry name" value="SUCCINYL-COA--D-CITRAMALATE COA-TRANSFERASE"/>
    <property type="match status" value="1"/>
</dbReference>
<dbReference type="Gene3D" id="3.30.1540.10">
    <property type="entry name" value="formyl-coa transferase, domain 3"/>
    <property type="match status" value="1"/>
</dbReference>
<protein>
    <submittedName>
        <fullName evidence="1">CoA transferase</fullName>
    </submittedName>
</protein>
<evidence type="ECO:0000313" key="1">
    <source>
        <dbReference type="EMBL" id="RNB91198.1"/>
    </source>
</evidence>
<proteinExistence type="predicted"/>
<dbReference type="InterPro" id="IPR003673">
    <property type="entry name" value="CoA-Trfase_fam_III"/>
</dbReference>
<dbReference type="InterPro" id="IPR023606">
    <property type="entry name" value="CoA-Trfase_III_dom_1_sf"/>
</dbReference>
<dbReference type="EMBL" id="RHHQ01000006">
    <property type="protein sequence ID" value="RNB91198.1"/>
    <property type="molecule type" value="Genomic_DNA"/>
</dbReference>
<dbReference type="SUPFAM" id="SSF89796">
    <property type="entry name" value="CoA-transferase family III (CaiB/BaiF)"/>
    <property type="match status" value="1"/>
</dbReference>
<dbReference type="InterPro" id="IPR050509">
    <property type="entry name" value="CoA-transferase_III"/>
</dbReference>
<organism evidence="1 2">
    <name type="scientific">Brevibacillus fluminis</name>
    <dbReference type="NCBI Taxonomy" id="511487"/>
    <lineage>
        <taxon>Bacteria</taxon>
        <taxon>Bacillati</taxon>
        <taxon>Bacillota</taxon>
        <taxon>Bacilli</taxon>
        <taxon>Bacillales</taxon>
        <taxon>Paenibacillaceae</taxon>
        <taxon>Brevibacillus</taxon>
    </lineage>
</organism>
<dbReference type="Proteomes" id="UP000271031">
    <property type="component" value="Unassembled WGS sequence"/>
</dbReference>
<comment type="caution">
    <text evidence="1">The sequence shown here is derived from an EMBL/GenBank/DDBJ whole genome shotgun (WGS) entry which is preliminary data.</text>
</comment>
<gene>
    <name evidence="1" type="ORF">EDM56_06335</name>
</gene>
<name>A0A3M8DSR5_9BACL</name>
<dbReference type="PANTHER" id="PTHR48228:SF5">
    <property type="entry name" value="ALPHA-METHYLACYL-COA RACEMASE"/>
    <property type="match status" value="1"/>
</dbReference>